<sequence>MEGFGFYGRAQLLYIHLRSKNSSFTAN</sequence>
<dbReference type="AlphaFoldDB" id="A0AAF0TRL4"/>
<gene>
    <name evidence="1" type="ORF">MTR67_023662</name>
</gene>
<reference evidence="1" key="1">
    <citation type="submission" date="2023-08" db="EMBL/GenBank/DDBJ databases">
        <title>A de novo genome assembly of Solanum verrucosum Schlechtendal, a Mexican diploid species geographically isolated from the other diploid A-genome species in potato relatives.</title>
        <authorList>
            <person name="Hosaka K."/>
        </authorList>
    </citation>
    <scope>NUCLEOTIDE SEQUENCE</scope>
    <source>
        <tissue evidence="1">Young leaves</tissue>
    </source>
</reference>
<evidence type="ECO:0000313" key="2">
    <source>
        <dbReference type="Proteomes" id="UP001234989"/>
    </source>
</evidence>
<dbReference type="Proteomes" id="UP001234989">
    <property type="component" value="Chromosome 5"/>
</dbReference>
<evidence type="ECO:0000313" key="1">
    <source>
        <dbReference type="EMBL" id="WMV30277.1"/>
    </source>
</evidence>
<name>A0AAF0TRL4_SOLVR</name>
<accession>A0AAF0TRL4</accession>
<organism evidence="1 2">
    <name type="scientific">Solanum verrucosum</name>
    <dbReference type="NCBI Taxonomy" id="315347"/>
    <lineage>
        <taxon>Eukaryota</taxon>
        <taxon>Viridiplantae</taxon>
        <taxon>Streptophyta</taxon>
        <taxon>Embryophyta</taxon>
        <taxon>Tracheophyta</taxon>
        <taxon>Spermatophyta</taxon>
        <taxon>Magnoliopsida</taxon>
        <taxon>eudicotyledons</taxon>
        <taxon>Gunneridae</taxon>
        <taxon>Pentapetalae</taxon>
        <taxon>asterids</taxon>
        <taxon>lamiids</taxon>
        <taxon>Solanales</taxon>
        <taxon>Solanaceae</taxon>
        <taxon>Solanoideae</taxon>
        <taxon>Solaneae</taxon>
        <taxon>Solanum</taxon>
    </lineage>
</organism>
<dbReference type="EMBL" id="CP133616">
    <property type="protein sequence ID" value="WMV30277.1"/>
    <property type="molecule type" value="Genomic_DNA"/>
</dbReference>
<protein>
    <submittedName>
        <fullName evidence="1">Uncharacterized protein</fullName>
    </submittedName>
</protein>
<proteinExistence type="predicted"/>
<keyword evidence="2" id="KW-1185">Reference proteome</keyword>